<name>A0AAJ5VU75_9HYPH</name>
<dbReference type="Gene3D" id="3.40.50.300">
    <property type="entry name" value="P-loop containing nucleotide triphosphate hydrolases"/>
    <property type="match status" value="1"/>
</dbReference>
<gene>
    <name evidence="1" type="ORF">P0Y65_19140</name>
</gene>
<dbReference type="SUPFAM" id="SSF52540">
    <property type="entry name" value="P-loop containing nucleoside triphosphate hydrolases"/>
    <property type="match status" value="1"/>
</dbReference>
<organism evidence="1 2">
    <name type="scientific">Candidatus Devosia phytovorans</name>
    <dbReference type="NCBI Taxonomy" id="3121372"/>
    <lineage>
        <taxon>Bacteria</taxon>
        <taxon>Pseudomonadati</taxon>
        <taxon>Pseudomonadota</taxon>
        <taxon>Alphaproteobacteria</taxon>
        <taxon>Hyphomicrobiales</taxon>
        <taxon>Devosiaceae</taxon>
        <taxon>Devosia</taxon>
    </lineage>
</organism>
<sequence>MTSPERQQRIAALRDTIADIERKPALAEARAMVRDQVDGFPLPANGLLQEVFTDERRHAGALLGFALAQSRSLLNAQRPAVIYLQLIGESQELGLPYGPGLGSFGFDPAALVLVRATNIVELLWAAEEALACKAVAAVVADIAGHHNALDFTASRRLSMRAASAGSSIFLLRYGATREASAAHLRWRLMPTSSARKRFDPFAPGAPRWRLQLEKGNLLKQQTEWLLGWTQDGFTTLDAARRHANRIAFEPPLSGAVFADMADRLPETA</sequence>
<dbReference type="EMBL" id="CP119312">
    <property type="protein sequence ID" value="WEK04270.1"/>
    <property type="molecule type" value="Genomic_DNA"/>
</dbReference>
<dbReference type="InterPro" id="IPR027417">
    <property type="entry name" value="P-loop_NTPase"/>
</dbReference>
<dbReference type="AlphaFoldDB" id="A0AAJ5VU75"/>
<protein>
    <recommendedName>
        <fullName evidence="3">Protein ImuA</fullName>
    </recommendedName>
</protein>
<accession>A0AAJ5VU75</accession>
<reference evidence="1" key="1">
    <citation type="submission" date="2023-03" db="EMBL/GenBank/DDBJ databases">
        <title>Andean soil-derived lignocellulolytic bacterial consortium as a source of novel taxa and putative plastic-active enzymes.</title>
        <authorList>
            <person name="Diaz-Garcia L."/>
            <person name="Chuvochina M."/>
            <person name="Feuerriegel G."/>
            <person name="Bunk B."/>
            <person name="Sproer C."/>
            <person name="Streit W.R."/>
            <person name="Rodriguez L.M."/>
            <person name="Overmann J."/>
            <person name="Jimenez D.J."/>
        </authorList>
    </citation>
    <scope>NUCLEOTIDE SEQUENCE</scope>
    <source>
        <strain evidence="1">MAG 4196</strain>
    </source>
</reference>
<evidence type="ECO:0000313" key="2">
    <source>
        <dbReference type="Proteomes" id="UP001217476"/>
    </source>
</evidence>
<dbReference type="Proteomes" id="UP001217476">
    <property type="component" value="Chromosome"/>
</dbReference>
<evidence type="ECO:0000313" key="1">
    <source>
        <dbReference type="EMBL" id="WEK04270.1"/>
    </source>
</evidence>
<proteinExistence type="predicted"/>
<evidence type="ECO:0008006" key="3">
    <source>
        <dbReference type="Google" id="ProtNLM"/>
    </source>
</evidence>